<proteinExistence type="predicted"/>
<feature type="region of interest" description="Disordered" evidence="1">
    <location>
        <begin position="421"/>
        <end position="448"/>
    </location>
</feature>
<sequence>MSFPIPTPLEWREAAQKALKERPIESLLHLDADQLVTRPLYAGATGVHPVFAPRPSDAEGRAWDLRTQVEGDDAEAVNDAILTDLQEGAASVLLSGGVLADAATLERALDGVAMELAPVALDAGFAGIEAADALAAVAKGSPRAMLRFHLDPISAFAQAGGSPRGIDDDLNAAAKAAVRHSGVYPDASLFLASGRVAHEAGGSAAQELAFAASSAVAYVKAAVAAGLSVETALKGVVIGLSVDQEYFDALAKVRAMRLIWANLSRAFGVETQAIIEARSSRRMLSARDPWPNLLRLTAAGFAGAVGGADVVVLDGFTRATGRPDAFARRQARNTQLVLMEEANLGRVDDPAAGSWYLDARTHDLAQAGWAEFQTIEAEGGIIEALNGGVIQPRIARARAVREAALKNGAAQIIGVTKFVDPDPRQAPVESDRPSGALEERTRNPGQHFDLLGSGFSAAPSPEMTDRVEPLTPIRFAAAFEEAGQ</sequence>
<dbReference type="GeneID" id="94374025"/>
<dbReference type="Pfam" id="PF01642">
    <property type="entry name" value="MM_CoA_mutase"/>
    <property type="match status" value="1"/>
</dbReference>
<evidence type="ECO:0000313" key="4">
    <source>
        <dbReference type="Proteomes" id="UP000824334"/>
    </source>
</evidence>
<feature type="domain" description="Methylmalonyl-CoA mutase alpha/beta chain catalytic" evidence="2">
    <location>
        <begin position="100"/>
        <end position="429"/>
    </location>
</feature>
<protein>
    <submittedName>
        <fullName evidence="3">Methylmalonyl-CoA mutase</fullName>
    </submittedName>
</protein>
<dbReference type="PANTHER" id="PTHR48101">
    <property type="entry name" value="METHYLMALONYL-COA MUTASE, MITOCHONDRIAL-RELATED"/>
    <property type="match status" value="1"/>
</dbReference>
<name>A0ABX8TNF8_9CAUL</name>
<reference evidence="3 4" key="1">
    <citation type="submission" date="2021-07" db="EMBL/GenBank/DDBJ databases">
        <title>Isolation and characterization of bacteria from a gold mining with a capacity of golden bioaccumulation.</title>
        <authorList>
            <person name="Yang X.J."/>
        </authorList>
    </citation>
    <scope>NUCLEOTIDE SEQUENCE [LARGE SCALE GENOMIC DNA]</scope>
    <source>
        <strain evidence="3 4">Au29</strain>
    </source>
</reference>
<evidence type="ECO:0000313" key="3">
    <source>
        <dbReference type="EMBL" id="QYC10814.1"/>
    </source>
</evidence>
<gene>
    <name evidence="3" type="ORF">KWG56_02030</name>
</gene>
<dbReference type="InterPro" id="IPR006099">
    <property type="entry name" value="MeMalonylCoA_mutase_a/b_cat"/>
</dbReference>
<organism evidence="3 4">
    <name type="scientific">Brevundimonas nasdae</name>
    <dbReference type="NCBI Taxonomy" id="172043"/>
    <lineage>
        <taxon>Bacteria</taxon>
        <taxon>Pseudomonadati</taxon>
        <taxon>Pseudomonadota</taxon>
        <taxon>Alphaproteobacteria</taxon>
        <taxon>Caulobacterales</taxon>
        <taxon>Caulobacteraceae</taxon>
        <taxon>Brevundimonas</taxon>
    </lineage>
</organism>
<dbReference type="RefSeq" id="WP_219353539.1">
    <property type="nucleotide sequence ID" value="NZ_CP080034.1"/>
</dbReference>
<keyword evidence="4" id="KW-1185">Reference proteome</keyword>
<dbReference type="Proteomes" id="UP000824334">
    <property type="component" value="Chromosome"/>
</dbReference>
<dbReference type="EMBL" id="CP080034">
    <property type="protein sequence ID" value="QYC10814.1"/>
    <property type="molecule type" value="Genomic_DNA"/>
</dbReference>
<feature type="compositionally biased region" description="Basic and acidic residues" evidence="1">
    <location>
        <begin position="421"/>
        <end position="442"/>
    </location>
</feature>
<evidence type="ECO:0000259" key="2">
    <source>
        <dbReference type="Pfam" id="PF01642"/>
    </source>
</evidence>
<evidence type="ECO:0000256" key="1">
    <source>
        <dbReference type="SAM" id="MobiDB-lite"/>
    </source>
</evidence>
<accession>A0ABX8TNF8</accession>
<dbReference type="PANTHER" id="PTHR48101:SF4">
    <property type="entry name" value="METHYLMALONYL-COA MUTASE, MITOCHONDRIAL"/>
    <property type="match status" value="1"/>
</dbReference>